<dbReference type="AlphaFoldDB" id="A0A7D9IR94"/>
<evidence type="ECO:0000313" key="1">
    <source>
        <dbReference type="EMBL" id="CAB4011450.1"/>
    </source>
</evidence>
<keyword evidence="2" id="KW-1185">Reference proteome</keyword>
<accession>A0A7D9IR94</accession>
<reference evidence="1" key="1">
    <citation type="submission" date="2020-04" db="EMBL/GenBank/DDBJ databases">
        <authorList>
            <person name="Alioto T."/>
            <person name="Alioto T."/>
            <person name="Gomez Garrido J."/>
        </authorList>
    </citation>
    <scope>NUCLEOTIDE SEQUENCE</scope>
    <source>
        <strain evidence="1">A484AB</strain>
    </source>
</reference>
<sequence length="316" mass="36520">MATKGPKPKILPFDPHGDRLNLGRRWERWLERFERDLKYNGCDPNEAENSETAQMALLIYAGIQVEDIHDSLLSPTRPSSVSNEQWTEYRQSKEKLNQYFLPQKSNDFALFELMRVRPEEGERTGNCAARLRKAAEKCGFANWTANKMIKCLIISNLHDDQLRLICLRKELTLDKLLEKTQKREDAMVMNEVMHKKDGEKEKLNRVKQRYPFKGPHTRKEGLQEKGKKCDFCKKTGHFAKVCFKKLVNNIKEKPPQSDTDESDYDGQVAKVAERDLVHLTNNSNVEYGQATTDDQTFNVGTRPALVKAKMDGRELT</sequence>
<name>A0A7D9IR94_PARCT</name>
<dbReference type="PANTHER" id="PTHR33198:SF19">
    <property type="entry name" value="CCHC-TYPE DOMAIN-CONTAINING PROTEIN"/>
    <property type="match status" value="1"/>
</dbReference>
<dbReference type="PANTHER" id="PTHR33198">
    <property type="entry name" value="ANK_REP_REGION DOMAIN-CONTAINING PROTEIN-RELATED"/>
    <property type="match status" value="1"/>
</dbReference>
<dbReference type="OrthoDB" id="8030316at2759"/>
<comment type="caution">
    <text evidence="1">The sequence shown here is derived from an EMBL/GenBank/DDBJ whole genome shotgun (WGS) entry which is preliminary data.</text>
</comment>
<dbReference type="EMBL" id="CACRXK020007151">
    <property type="protein sequence ID" value="CAB4011450.1"/>
    <property type="molecule type" value="Genomic_DNA"/>
</dbReference>
<protein>
    <submittedName>
        <fullName evidence="1">Uncharacterized protein</fullName>
    </submittedName>
</protein>
<evidence type="ECO:0000313" key="2">
    <source>
        <dbReference type="Proteomes" id="UP001152795"/>
    </source>
</evidence>
<gene>
    <name evidence="1" type="ORF">PACLA_8A060666</name>
</gene>
<dbReference type="Proteomes" id="UP001152795">
    <property type="component" value="Unassembled WGS sequence"/>
</dbReference>
<proteinExistence type="predicted"/>
<organism evidence="1 2">
    <name type="scientific">Paramuricea clavata</name>
    <name type="common">Red gorgonian</name>
    <name type="synonym">Violescent sea-whip</name>
    <dbReference type="NCBI Taxonomy" id="317549"/>
    <lineage>
        <taxon>Eukaryota</taxon>
        <taxon>Metazoa</taxon>
        <taxon>Cnidaria</taxon>
        <taxon>Anthozoa</taxon>
        <taxon>Octocorallia</taxon>
        <taxon>Malacalcyonacea</taxon>
        <taxon>Plexauridae</taxon>
        <taxon>Paramuricea</taxon>
    </lineage>
</organism>